<feature type="chain" id="PRO_5046521047" evidence="1">
    <location>
        <begin position="23"/>
        <end position="658"/>
    </location>
</feature>
<reference evidence="2 3" key="1">
    <citation type="submission" date="2024-12" db="EMBL/GenBank/DDBJ databases">
        <authorList>
            <person name="Hu S."/>
        </authorList>
    </citation>
    <scope>NUCLEOTIDE SEQUENCE [LARGE SCALE GENOMIC DNA]</scope>
    <source>
        <strain evidence="2 3">P-25</strain>
    </source>
</reference>
<dbReference type="EMBL" id="SRMP02000008">
    <property type="protein sequence ID" value="MFN0291051.1"/>
    <property type="molecule type" value="Genomic_DNA"/>
</dbReference>
<dbReference type="InterPro" id="IPR028994">
    <property type="entry name" value="Integrin_alpha_N"/>
</dbReference>
<gene>
    <name evidence="2" type="ORF">E5L68_006590</name>
</gene>
<dbReference type="Gene3D" id="2.130.10.130">
    <property type="entry name" value="Integrin alpha, N-terminal"/>
    <property type="match status" value="1"/>
</dbReference>
<feature type="signal peptide" evidence="1">
    <location>
        <begin position="1"/>
        <end position="22"/>
    </location>
</feature>
<evidence type="ECO:0000313" key="3">
    <source>
        <dbReference type="Proteomes" id="UP001517367"/>
    </source>
</evidence>
<name>A0ABW9JGB6_9SPHI</name>
<keyword evidence="3" id="KW-1185">Reference proteome</keyword>
<organism evidence="2 3">
    <name type="scientific">Pedobacter helvus</name>
    <dbReference type="NCBI Taxonomy" id="2563444"/>
    <lineage>
        <taxon>Bacteria</taxon>
        <taxon>Pseudomonadati</taxon>
        <taxon>Bacteroidota</taxon>
        <taxon>Sphingobacteriia</taxon>
        <taxon>Sphingobacteriales</taxon>
        <taxon>Sphingobacteriaceae</taxon>
        <taxon>Pedobacter</taxon>
    </lineage>
</organism>
<dbReference type="SUPFAM" id="SSF69318">
    <property type="entry name" value="Integrin alpha N-terminal domain"/>
    <property type="match status" value="1"/>
</dbReference>
<dbReference type="Proteomes" id="UP001517367">
    <property type="component" value="Unassembled WGS sequence"/>
</dbReference>
<evidence type="ECO:0000256" key="1">
    <source>
        <dbReference type="SAM" id="SignalP"/>
    </source>
</evidence>
<accession>A0ABW9JGB6</accession>
<comment type="caution">
    <text evidence="2">The sequence shown here is derived from an EMBL/GenBank/DDBJ whole genome shotgun (WGS) entry which is preliminary data.</text>
</comment>
<protein>
    <submittedName>
        <fullName evidence="2">VCBS repeat-containing protein</fullName>
    </submittedName>
</protein>
<evidence type="ECO:0000313" key="2">
    <source>
        <dbReference type="EMBL" id="MFN0291051.1"/>
    </source>
</evidence>
<proteinExistence type="predicted"/>
<keyword evidence="1" id="KW-0732">Signal</keyword>
<sequence>MMILKRNLILCVFFLSGLAVKAQTHPDFLISGQPIKNGSANGIGQFASPSLTGVIMGLANVDADNYPDLFLQGDVRAPGTYLYQFKKFSEKGEPIFSQGKKLKLPFEDRGENKATIIQTPDKEIHGFWRFGGKLLKTAVFNKSTNTFEKLRNIQLGGLPWGLSTFGVIKTLQGKYLFLFTISKENKAPVKMAPDSVYYTPEGFWPNELNEVGIYGAVANSLENLTKLEAKPLTSLDQTYFGISGYTGYEIDGEQYLICGTRMGNLHAYPVKDEHLSPTKYIVDQGHILQRSPTVNGYVGYFKGSGNREGLLLSGEGGIVFYRNTKQKDKNGNLVFENASAVKQENPVLYGGSLVVPSLADWDGDGLIDMIVGNSAGNLLLFKNGGTNPRPAYQDPEFLTAGGEKIHVQPGYREDIQGPHEARWGYVCPVVYDWNDDGLPDILTGDSRGKFMVYLNKGSKTEPKLEVEKPLFIKGLNLHGGWRSTPGVTNLAGKDAYVILDRDNQFHLYYKIDAFNLSDGGKLKLTDGSFINGHRRSGGQVGRAKIHWVDWDGDGVKDMLVGTGRGASIPNPTTGLPYNRKKKNEGAAVLFMRNAGTDANPVFEFPKMMKFKGQDILLGAHGCAPTTAYIGGDGKSLNLVVGTEYGTFMFYDRKDLSWQ</sequence>
<dbReference type="RefSeq" id="WP_212751593.1">
    <property type="nucleotide sequence ID" value="NZ_SRMP02000008.1"/>
</dbReference>